<dbReference type="AlphaFoldDB" id="A0A2K1J9T6"/>
<proteinExistence type="predicted"/>
<accession>A0A2K1J9T6</accession>
<sequence>MYMNTNACFFKFKSLLNSYNSYFRSSFNLCKIIFNLICIHTLQHMEYIL</sequence>
<dbReference type="EnsemblPlants" id="Pp3c16_23860V3.2">
    <property type="protein sequence ID" value="PAC:32983822.CDS.1"/>
    <property type="gene ID" value="Pp3c16_23860"/>
</dbReference>
<dbReference type="EMBL" id="ABEU02000016">
    <property type="protein sequence ID" value="PNR38292.1"/>
    <property type="molecule type" value="Genomic_DNA"/>
</dbReference>
<dbReference type="Gramene" id="Pp3c16_23860V3.2">
    <property type="protein sequence ID" value="PAC:32983822.CDS.1"/>
    <property type="gene ID" value="Pp3c16_23860"/>
</dbReference>
<keyword evidence="3" id="KW-1185">Reference proteome</keyword>
<dbReference type="Gramene" id="Pp3c16_23860V3.1">
    <property type="protein sequence ID" value="PAC:32983821.CDS.1"/>
    <property type="gene ID" value="Pp3c16_23860"/>
</dbReference>
<evidence type="ECO:0000313" key="1">
    <source>
        <dbReference type="EMBL" id="PNR38292.1"/>
    </source>
</evidence>
<evidence type="ECO:0000313" key="3">
    <source>
        <dbReference type="Proteomes" id="UP000006727"/>
    </source>
</evidence>
<reference evidence="2" key="3">
    <citation type="submission" date="2020-12" db="UniProtKB">
        <authorList>
            <consortium name="EnsemblPlants"/>
        </authorList>
    </citation>
    <scope>IDENTIFICATION</scope>
</reference>
<evidence type="ECO:0000313" key="2">
    <source>
        <dbReference type="EnsemblPlants" id="PAC:32983821.CDS.1"/>
    </source>
</evidence>
<dbReference type="InParanoid" id="A0A2K1J9T6"/>
<dbReference type="Proteomes" id="UP000006727">
    <property type="component" value="Chromosome 16"/>
</dbReference>
<organism evidence="1">
    <name type="scientific">Physcomitrium patens</name>
    <name type="common">Spreading-leaved earth moss</name>
    <name type="synonym">Physcomitrella patens</name>
    <dbReference type="NCBI Taxonomy" id="3218"/>
    <lineage>
        <taxon>Eukaryota</taxon>
        <taxon>Viridiplantae</taxon>
        <taxon>Streptophyta</taxon>
        <taxon>Embryophyta</taxon>
        <taxon>Bryophyta</taxon>
        <taxon>Bryophytina</taxon>
        <taxon>Bryopsida</taxon>
        <taxon>Funariidae</taxon>
        <taxon>Funariales</taxon>
        <taxon>Funariaceae</taxon>
        <taxon>Physcomitrium</taxon>
    </lineage>
</organism>
<dbReference type="EnsemblPlants" id="Pp3c16_23860V3.1">
    <property type="protein sequence ID" value="PAC:32983821.CDS.1"/>
    <property type="gene ID" value="Pp3c16_23860"/>
</dbReference>
<reference evidence="1 3" key="1">
    <citation type="journal article" date="2008" name="Science">
        <title>The Physcomitrella genome reveals evolutionary insights into the conquest of land by plants.</title>
        <authorList>
            <person name="Rensing S."/>
            <person name="Lang D."/>
            <person name="Zimmer A."/>
            <person name="Terry A."/>
            <person name="Salamov A."/>
            <person name="Shapiro H."/>
            <person name="Nishiyama T."/>
            <person name="Perroud P.-F."/>
            <person name="Lindquist E."/>
            <person name="Kamisugi Y."/>
            <person name="Tanahashi T."/>
            <person name="Sakakibara K."/>
            <person name="Fujita T."/>
            <person name="Oishi K."/>
            <person name="Shin-I T."/>
            <person name="Kuroki Y."/>
            <person name="Toyoda A."/>
            <person name="Suzuki Y."/>
            <person name="Hashimoto A."/>
            <person name="Yamaguchi K."/>
            <person name="Sugano A."/>
            <person name="Kohara Y."/>
            <person name="Fujiyama A."/>
            <person name="Anterola A."/>
            <person name="Aoki S."/>
            <person name="Ashton N."/>
            <person name="Barbazuk W.B."/>
            <person name="Barker E."/>
            <person name="Bennetzen J."/>
            <person name="Bezanilla M."/>
            <person name="Blankenship R."/>
            <person name="Cho S.H."/>
            <person name="Dutcher S."/>
            <person name="Estelle M."/>
            <person name="Fawcett J.A."/>
            <person name="Gundlach H."/>
            <person name="Hanada K."/>
            <person name="Heyl A."/>
            <person name="Hicks K.A."/>
            <person name="Hugh J."/>
            <person name="Lohr M."/>
            <person name="Mayer K."/>
            <person name="Melkozernov A."/>
            <person name="Murata T."/>
            <person name="Nelson D."/>
            <person name="Pils B."/>
            <person name="Prigge M."/>
            <person name="Reiss B."/>
            <person name="Renner T."/>
            <person name="Rombauts S."/>
            <person name="Rushton P."/>
            <person name="Sanderfoot A."/>
            <person name="Schween G."/>
            <person name="Shiu S.-H."/>
            <person name="Stueber K."/>
            <person name="Theodoulou F.L."/>
            <person name="Tu H."/>
            <person name="Van de Peer Y."/>
            <person name="Verrier P.J."/>
            <person name="Waters E."/>
            <person name="Wood A."/>
            <person name="Yang L."/>
            <person name="Cove D."/>
            <person name="Cuming A."/>
            <person name="Hasebe M."/>
            <person name="Lucas S."/>
            <person name="Mishler D.B."/>
            <person name="Reski R."/>
            <person name="Grigoriev I."/>
            <person name="Quatrano R.S."/>
            <person name="Boore J.L."/>
        </authorList>
    </citation>
    <scope>NUCLEOTIDE SEQUENCE [LARGE SCALE GENOMIC DNA]</scope>
    <source>
        <strain evidence="2 3">cv. Gransden 2004</strain>
    </source>
</reference>
<reference evidence="1 3" key="2">
    <citation type="journal article" date="2018" name="Plant J.">
        <title>The Physcomitrella patens chromosome-scale assembly reveals moss genome structure and evolution.</title>
        <authorList>
            <person name="Lang D."/>
            <person name="Ullrich K.K."/>
            <person name="Murat F."/>
            <person name="Fuchs J."/>
            <person name="Jenkins J."/>
            <person name="Haas F.B."/>
            <person name="Piednoel M."/>
            <person name="Gundlach H."/>
            <person name="Van Bel M."/>
            <person name="Meyberg R."/>
            <person name="Vives C."/>
            <person name="Morata J."/>
            <person name="Symeonidi A."/>
            <person name="Hiss M."/>
            <person name="Muchero W."/>
            <person name="Kamisugi Y."/>
            <person name="Saleh O."/>
            <person name="Blanc G."/>
            <person name="Decker E.L."/>
            <person name="van Gessel N."/>
            <person name="Grimwood J."/>
            <person name="Hayes R.D."/>
            <person name="Graham S.W."/>
            <person name="Gunter L.E."/>
            <person name="McDaniel S.F."/>
            <person name="Hoernstein S.N.W."/>
            <person name="Larsson A."/>
            <person name="Li F.W."/>
            <person name="Perroud P.F."/>
            <person name="Phillips J."/>
            <person name="Ranjan P."/>
            <person name="Rokshar D.S."/>
            <person name="Rothfels C.J."/>
            <person name="Schneider L."/>
            <person name="Shu S."/>
            <person name="Stevenson D.W."/>
            <person name="Thummler F."/>
            <person name="Tillich M."/>
            <person name="Villarreal Aguilar J.C."/>
            <person name="Widiez T."/>
            <person name="Wong G.K."/>
            <person name="Wymore A."/>
            <person name="Zhang Y."/>
            <person name="Zimmer A.D."/>
            <person name="Quatrano R.S."/>
            <person name="Mayer K.F.X."/>
            <person name="Goodstein D."/>
            <person name="Casacuberta J.M."/>
            <person name="Vandepoele K."/>
            <person name="Reski R."/>
            <person name="Cuming A.C."/>
            <person name="Tuskan G.A."/>
            <person name="Maumus F."/>
            <person name="Salse J."/>
            <person name="Schmutz J."/>
            <person name="Rensing S.A."/>
        </authorList>
    </citation>
    <scope>NUCLEOTIDE SEQUENCE [LARGE SCALE GENOMIC DNA]</scope>
    <source>
        <strain evidence="2 3">cv. Gransden 2004</strain>
    </source>
</reference>
<gene>
    <name evidence="1" type="ORF">PHYPA_021403</name>
</gene>
<protein>
    <submittedName>
        <fullName evidence="1 2">Uncharacterized protein</fullName>
    </submittedName>
</protein>
<name>A0A2K1J9T6_PHYPA</name>